<sequence>MGEGVNKKAAPLGVGFFSTHNALVELEPSDYAPFTCEFVHIRDHHPKIRLSVFPWYDFMTVRQKLLDSLLKEDEVTLRDDGRDVSSQSRQDQTNPSTARRTTVSSRGDAGHADATQPRRRLSATTGLKASDIRLLYRGVEVPYARLVNDFDLGVRDNQNRRGKGRWSVPRFLWSFKGDLDHEGVKYGVRSTAVERQPRRRHADHNSSSLSPERHLHGGKSGDSVGGSLLRKGHERGRDIPITTKLESLIIEVECAMAKNIVPRLTMDGTGGTYFLKNSDGRVVSVFKPFDEEAFAPNNPRGYEGKLGQQGFRAGVLSGESASREAAAFILDQSTNPSSFANVPETTLVECCHPSFSNPDGKLIWKQGSFQEFVQAEDVVGNVNPRQFSRDDVHRIGIFDIRVANMDRNDGNLLLVPNEAYFDNDKQRDGPKSISSLIQPSRWRLVPIDHGLILPDQLEIATIDLVWFDWPQAKLPFGMPALRYIKSLNPDKDAARLRKKLYIRKECLSSMRVTTRLLKIGALEYRLTLHQIAEVLCRKPETLDTPSDLERIVKQSLYSAYATSQQRNEMVSSKLGVQLDLQVVRSRQHLLSHDEDEWNANMAIRGDSGGSDSGGHDPKTARFGGLSDGAARGRGRGQGRGHLDHNNGSPRLEPFSGELSDSGHSSVDQSLSPVSALSNSRRAGGKAAKKRPGAADNDDDTVSTRGPSTPAASLGPLQSRFFCTGLSDDEGDNEGDAVKGTTQSDSSDTDDDNGHEARGGMWRSKDNIEGFLRDAGGTARRIKTGTANIRGTERRRITRMADSAQDAGGLWSIRDADGSEKLTKRVWTHDFEAAFYHSFESNLRAFLAARSKSQTSLVVV</sequence>
<dbReference type="EMBL" id="CDMY01000239">
    <property type="protein sequence ID" value="CEL95820.1"/>
    <property type="molecule type" value="Genomic_DNA"/>
</dbReference>
<feature type="region of interest" description="Disordered" evidence="6">
    <location>
        <begin position="78"/>
        <end position="122"/>
    </location>
</feature>
<accession>A0A0G4EHX0</accession>
<dbReference type="AlphaFoldDB" id="A0A0G4EHX0"/>
<dbReference type="InterPro" id="IPR000403">
    <property type="entry name" value="PI3/4_kinase_cat_dom"/>
</dbReference>
<organism evidence="8 9">
    <name type="scientific">Vitrella brassicaformis (strain CCMP3155)</name>
    <dbReference type="NCBI Taxonomy" id="1169540"/>
    <lineage>
        <taxon>Eukaryota</taxon>
        <taxon>Sar</taxon>
        <taxon>Alveolata</taxon>
        <taxon>Colpodellida</taxon>
        <taxon>Vitrellaceae</taxon>
        <taxon>Vitrella</taxon>
    </lineage>
</organism>
<dbReference type="InParanoid" id="A0A0G4EHX0"/>
<reference evidence="8 9" key="1">
    <citation type="submission" date="2014-11" db="EMBL/GenBank/DDBJ databases">
        <authorList>
            <person name="Zhu J."/>
            <person name="Qi W."/>
            <person name="Song R."/>
        </authorList>
    </citation>
    <scope>NUCLEOTIDE SEQUENCE [LARGE SCALE GENOMIC DNA]</scope>
</reference>
<feature type="compositionally biased region" description="Basic and acidic residues" evidence="6">
    <location>
        <begin position="751"/>
        <end position="766"/>
    </location>
</feature>
<evidence type="ECO:0000256" key="4">
    <source>
        <dbReference type="ARBA" id="ARBA00022777"/>
    </source>
</evidence>
<keyword evidence="2" id="KW-0808">Transferase</keyword>
<evidence type="ECO:0000313" key="8">
    <source>
        <dbReference type="EMBL" id="CEL95820.1"/>
    </source>
</evidence>
<evidence type="ECO:0000256" key="5">
    <source>
        <dbReference type="ARBA" id="ARBA00022840"/>
    </source>
</evidence>
<comment type="similarity">
    <text evidence="1">Belongs to the PI3/PI4-kinase family. Type II PI4K subfamily.</text>
</comment>
<feature type="domain" description="PI3K/PI4K catalytic" evidence="7">
    <location>
        <begin position="270"/>
        <end position="521"/>
    </location>
</feature>
<keyword evidence="4" id="KW-0418">Kinase</keyword>
<dbReference type="InterPro" id="IPR044571">
    <property type="entry name" value="P4KG1-8"/>
</dbReference>
<dbReference type="OrthoDB" id="5839at2759"/>
<dbReference type="GO" id="GO:0016301">
    <property type="term" value="F:kinase activity"/>
    <property type="evidence" value="ECO:0007669"/>
    <property type="project" value="UniProtKB-KW"/>
</dbReference>
<keyword evidence="3" id="KW-0547">Nucleotide-binding</keyword>
<evidence type="ECO:0000256" key="2">
    <source>
        <dbReference type="ARBA" id="ARBA00022679"/>
    </source>
</evidence>
<feature type="region of interest" description="Disordered" evidence="6">
    <location>
        <begin position="601"/>
        <end position="766"/>
    </location>
</feature>
<dbReference type="STRING" id="1169540.A0A0G4EHX0"/>
<dbReference type="Pfam" id="PF00454">
    <property type="entry name" value="PI3_PI4_kinase"/>
    <property type="match status" value="1"/>
</dbReference>
<feature type="compositionally biased region" description="Basic residues" evidence="6">
    <location>
        <begin position="682"/>
        <end position="691"/>
    </location>
</feature>
<keyword evidence="9" id="KW-1185">Reference proteome</keyword>
<evidence type="ECO:0000313" key="9">
    <source>
        <dbReference type="Proteomes" id="UP000041254"/>
    </source>
</evidence>
<dbReference type="PANTHER" id="PTHR45800:SF11">
    <property type="entry name" value="PHOSPHATIDYLINOSITOL 3-KINASE-RELATED PROTEIN KINASE"/>
    <property type="match status" value="1"/>
</dbReference>
<keyword evidence="5" id="KW-0067">ATP-binding</keyword>
<evidence type="ECO:0000256" key="1">
    <source>
        <dbReference type="ARBA" id="ARBA00008941"/>
    </source>
</evidence>
<dbReference type="GO" id="GO:0005524">
    <property type="term" value="F:ATP binding"/>
    <property type="evidence" value="ECO:0007669"/>
    <property type="project" value="UniProtKB-KW"/>
</dbReference>
<dbReference type="PANTHER" id="PTHR45800">
    <property type="entry name" value="PHOSPHATIDYLINOSITOL 4-KINASE GAMMA"/>
    <property type="match status" value="1"/>
</dbReference>
<dbReference type="Proteomes" id="UP000041254">
    <property type="component" value="Unassembled WGS sequence"/>
</dbReference>
<feature type="compositionally biased region" description="Polar residues" evidence="6">
    <location>
        <begin position="661"/>
        <end position="679"/>
    </location>
</feature>
<dbReference type="VEuPathDB" id="CryptoDB:Vbra_3825"/>
<gene>
    <name evidence="8" type="ORF">Vbra_3825</name>
</gene>
<protein>
    <recommendedName>
        <fullName evidence="7">PI3K/PI4K catalytic domain-containing protein</fullName>
    </recommendedName>
</protein>
<evidence type="ECO:0000259" key="7">
    <source>
        <dbReference type="Pfam" id="PF00454"/>
    </source>
</evidence>
<feature type="region of interest" description="Disordered" evidence="6">
    <location>
        <begin position="190"/>
        <end position="231"/>
    </location>
</feature>
<name>A0A0G4EHX0_VITBC</name>
<dbReference type="PhylomeDB" id="A0A0G4EHX0"/>
<feature type="compositionally biased region" description="Polar residues" evidence="6">
    <location>
        <begin position="84"/>
        <end position="105"/>
    </location>
</feature>
<proteinExistence type="inferred from homology"/>
<evidence type="ECO:0000256" key="6">
    <source>
        <dbReference type="SAM" id="MobiDB-lite"/>
    </source>
</evidence>
<evidence type="ECO:0000256" key="3">
    <source>
        <dbReference type="ARBA" id="ARBA00022741"/>
    </source>
</evidence>